<dbReference type="EMBL" id="SMKL01000080">
    <property type="protein sequence ID" value="TDC47177.1"/>
    <property type="molecule type" value="Genomic_DNA"/>
</dbReference>
<dbReference type="Gene3D" id="1.10.8.60">
    <property type="match status" value="1"/>
</dbReference>
<dbReference type="RefSeq" id="WP_131987530.1">
    <property type="nucleotide sequence ID" value="NZ_SMKL01000080.1"/>
</dbReference>
<comment type="caution">
    <text evidence="6">The sequence shown here is derived from an EMBL/GenBank/DDBJ whole genome shotgun (WGS) entry which is preliminary data.</text>
</comment>
<dbReference type="PANTHER" id="PTHR23073">
    <property type="entry name" value="26S PROTEASOME REGULATORY SUBUNIT"/>
    <property type="match status" value="1"/>
</dbReference>
<dbReference type="InterPro" id="IPR027417">
    <property type="entry name" value="P-loop_NTPase"/>
</dbReference>
<feature type="region of interest" description="Disordered" evidence="4">
    <location>
        <begin position="457"/>
        <end position="503"/>
    </location>
</feature>
<dbReference type="AlphaFoldDB" id="A0A4R4RDB6"/>
<feature type="domain" description="AAA+ ATPase" evidence="5">
    <location>
        <begin position="250"/>
        <end position="377"/>
    </location>
</feature>
<keyword evidence="3" id="KW-0067">ATP-binding</keyword>
<dbReference type="SMART" id="SM00382">
    <property type="entry name" value="AAA"/>
    <property type="match status" value="1"/>
</dbReference>
<accession>A0A4R4RDB6</accession>
<comment type="similarity">
    <text evidence="1">Belongs to the AAA ATPase family.</text>
</comment>
<evidence type="ECO:0000256" key="3">
    <source>
        <dbReference type="ARBA" id="ARBA00022840"/>
    </source>
</evidence>
<organism evidence="6 7">
    <name type="scientific">Jiangella ureilytica</name>
    <dbReference type="NCBI Taxonomy" id="2530374"/>
    <lineage>
        <taxon>Bacteria</taxon>
        <taxon>Bacillati</taxon>
        <taxon>Actinomycetota</taxon>
        <taxon>Actinomycetes</taxon>
        <taxon>Jiangellales</taxon>
        <taxon>Jiangellaceae</taxon>
        <taxon>Jiangella</taxon>
    </lineage>
</organism>
<gene>
    <name evidence="6" type="ORF">E1212_24975</name>
</gene>
<keyword evidence="2" id="KW-0547">Nucleotide-binding</keyword>
<name>A0A4R4RDB6_9ACTN</name>
<evidence type="ECO:0000313" key="6">
    <source>
        <dbReference type="EMBL" id="TDC47177.1"/>
    </source>
</evidence>
<sequence length="503" mass="53364">MDDETRRFLTTFRTFMNEVVQQVRDESGDTAEPLLPVLRAHLGVEPRSLPVVTEQLSPLRFADADVALEVLARRHGGRQLVGVGGGMQRRHSGLAEIVENAGIHRMFPVGPVDYARVPTGPDSSRQVVSFGLHLLSYDGVPVVVLQRDAQPQFGRELPELEVLAAADTVVPPLLDEVRRLMAEHSVLRGQVVTFASAEFGASNGSVTFLRRPGLSAGDVVLPDGVLAKVERHLTGVARHREALSTAGQHLKRGILLFGPPGTGKTHTVRYLMSVSPGTTVIVLSGHALRLIQVAAQTARALEPAVVVLEDCDLIAEDRSYSAGPQPLLFEVLDALDGLADDADVAFVLTTNHVDLLEPALAQRPGRVDLAVEIPLPDVAARRRLNRLYARDLPFAPSSLDAAAERSEGTTASFAKELMRRAVLTAADAGHPPGDADLAAALDELLGDTEALTRSLLGSGADDAAGDGGQGDDGIGPGRARRSGEPRPGLAPPGAGRGSYRPLP</sequence>
<proteinExistence type="inferred from homology"/>
<evidence type="ECO:0000259" key="5">
    <source>
        <dbReference type="SMART" id="SM00382"/>
    </source>
</evidence>
<reference evidence="6 7" key="1">
    <citation type="submission" date="2019-02" db="EMBL/GenBank/DDBJ databases">
        <title>Draft genome sequences of novel Actinobacteria.</title>
        <authorList>
            <person name="Sahin N."/>
            <person name="Ay H."/>
            <person name="Saygin H."/>
        </authorList>
    </citation>
    <scope>NUCLEOTIDE SEQUENCE [LARGE SCALE GENOMIC DNA]</scope>
    <source>
        <strain evidence="6 7">KC603</strain>
    </source>
</reference>
<dbReference type="Pfam" id="PF00004">
    <property type="entry name" value="AAA"/>
    <property type="match status" value="1"/>
</dbReference>
<dbReference type="InterPro" id="IPR003959">
    <property type="entry name" value="ATPase_AAA_core"/>
</dbReference>
<evidence type="ECO:0000256" key="2">
    <source>
        <dbReference type="ARBA" id="ARBA00022741"/>
    </source>
</evidence>
<evidence type="ECO:0000313" key="7">
    <source>
        <dbReference type="Proteomes" id="UP000295621"/>
    </source>
</evidence>
<keyword evidence="7" id="KW-1185">Reference proteome</keyword>
<evidence type="ECO:0000256" key="4">
    <source>
        <dbReference type="SAM" id="MobiDB-lite"/>
    </source>
</evidence>
<dbReference type="Proteomes" id="UP000295621">
    <property type="component" value="Unassembled WGS sequence"/>
</dbReference>
<dbReference type="OrthoDB" id="9809379at2"/>
<evidence type="ECO:0000256" key="1">
    <source>
        <dbReference type="ARBA" id="ARBA00006914"/>
    </source>
</evidence>
<dbReference type="InterPro" id="IPR003593">
    <property type="entry name" value="AAA+_ATPase"/>
</dbReference>
<protein>
    <submittedName>
        <fullName evidence="6">AAA family ATPase</fullName>
    </submittedName>
</protein>
<feature type="compositionally biased region" description="Gly residues" evidence="4">
    <location>
        <begin position="465"/>
        <end position="476"/>
    </location>
</feature>
<dbReference type="GO" id="GO:0016887">
    <property type="term" value="F:ATP hydrolysis activity"/>
    <property type="evidence" value="ECO:0007669"/>
    <property type="project" value="InterPro"/>
</dbReference>
<dbReference type="InterPro" id="IPR050221">
    <property type="entry name" value="26S_Proteasome_ATPase"/>
</dbReference>
<dbReference type="SUPFAM" id="SSF52540">
    <property type="entry name" value="P-loop containing nucleoside triphosphate hydrolases"/>
    <property type="match status" value="1"/>
</dbReference>
<dbReference type="GO" id="GO:0005524">
    <property type="term" value="F:ATP binding"/>
    <property type="evidence" value="ECO:0007669"/>
    <property type="project" value="UniProtKB-KW"/>
</dbReference>
<dbReference type="CDD" id="cd19481">
    <property type="entry name" value="RecA-like_protease"/>
    <property type="match status" value="1"/>
</dbReference>
<dbReference type="Gene3D" id="3.40.50.300">
    <property type="entry name" value="P-loop containing nucleotide triphosphate hydrolases"/>
    <property type="match status" value="1"/>
</dbReference>